<dbReference type="InterPro" id="IPR018760">
    <property type="entry name" value="DUF2326"/>
</dbReference>
<keyword evidence="1" id="KW-0175">Coiled coil</keyword>
<comment type="caution">
    <text evidence="3">The sequence shown here is derived from an EMBL/GenBank/DDBJ whole genome shotgun (WGS) entry which is preliminary data.</text>
</comment>
<reference evidence="3 4" key="1">
    <citation type="submission" date="2019-07" db="EMBL/GenBank/DDBJ databases">
        <title>The pathways for chlorine oxyanion respiration interact through the shared metabolite chlorate.</title>
        <authorList>
            <person name="Barnum T.P."/>
            <person name="Cheng Y."/>
            <person name="Hill K.A."/>
            <person name="Lucas L.N."/>
            <person name="Carlson H.K."/>
            <person name="Coates J.D."/>
        </authorList>
    </citation>
    <scope>NUCLEOTIDE SEQUENCE [LARGE SCALE GENOMIC DNA]</scope>
    <source>
        <strain evidence="3">UCB</strain>
    </source>
</reference>
<dbReference type="EMBL" id="VMRX01000025">
    <property type="protein sequence ID" value="TVT33128.1"/>
    <property type="molecule type" value="Genomic_DNA"/>
</dbReference>
<feature type="coiled-coil region" evidence="1">
    <location>
        <begin position="309"/>
        <end position="404"/>
    </location>
</feature>
<dbReference type="AlphaFoldDB" id="A0A558B9D7"/>
<dbReference type="Pfam" id="PF10088">
    <property type="entry name" value="DUF2326"/>
    <property type="match status" value="1"/>
</dbReference>
<evidence type="ECO:0000259" key="2">
    <source>
        <dbReference type="Pfam" id="PF10088"/>
    </source>
</evidence>
<evidence type="ECO:0000313" key="3">
    <source>
        <dbReference type="EMBL" id="TVT33128.1"/>
    </source>
</evidence>
<accession>A0A558B9D7</accession>
<feature type="domain" description="DUF2326" evidence="2">
    <location>
        <begin position="427"/>
        <end position="572"/>
    </location>
</feature>
<dbReference type="Gene3D" id="3.40.50.300">
    <property type="entry name" value="P-loop containing nucleotide triphosphate hydrolases"/>
    <property type="match status" value="1"/>
</dbReference>
<dbReference type="RefSeq" id="WP_273133604.1">
    <property type="nucleotide sequence ID" value="NZ_VMRX01000025.1"/>
</dbReference>
<dbReference type="InterPro" id="IPR027417">
    <property type="entry name" value="P-loop_NTPase"/>
</dbReference>
<name>A0A558B9D7_9GAMM</name>
<dbReference type="Proteomes" id="UP000319142">
    <property type="component" value="Unassembled WGS sequence"/>
</dbReference>
<protein>
    <submittedName>
        <fullName evidence="3">DUF2326 domain-containing protein</fullName>
    </submittedName>
</protein>
<gene>
    <name evidence="3" type="ORF">FHK81_09665</name>
</gene>
<proteinExistence type="predicted"/>
<evidence type="ECO:0000313" key="4">
    <source>
        <dbReference type="Proteomes" id="UP000319142"/>
    </source>
</evidence>
<evidence type="ECO:0000256" key="1">
    <source>
        <dbReference type="SAM" id="Coils"/>
    </source>
</evidence>
<feature type="coiled-coil region" evidence="1">
    <location>
        <begin position="185"/>
        <end position="212"/>
    </location>
</feature>
<sequence length="573" mass="66638">MTLLELSSSNPQFKKIVFNPGLNIVAGLQLGVGDKKETYNGVGKSFTLQLIQMLFGARLDKKNEKGRKIAKFLAGYGWFKLTFRHKGITHTIDKTFSDNYFYLDEVRMSSARYAKELGRLFLPVSVNETLGFRQVFNAFARRYGGTFYSDPLTQQGVSLTDYKQMLTNLFLLGVDVGLVSRKKVLKEALEEVKSTQRLIEKQKDQYESQNIKDLEEQLNELIKGRDSFVIAENFDSLKNQGDYLTSQVNEIRNQIYKIDSSIIRKSRNLKLSEDTDLNPDIVRSLYEEAKFFFPDDIYRRIEEVSAFHRRILLNRRKRLAREIQDSKIELSELQLRLERMERERDDILRDLDSKGALEEYNSINDAIQRLSKEVAELQKFTNILKDLRDREAELDLDAAKLKAESLKYLDEREEYFEYVENRFRSLVKRFYDNHGGSLKVSLAKDAKYLFNIDMDIPRDGSQGVSEVKIFCYDILLYELNSSLLGLLAHDGCIFSEMDPRQKSMIFKVVIEKVREQGLQYFINVGESSLQEVLDKDNQIDILDPTEKDLVEESIVLELFDKDPKNWLFGTQFG</sequence>
<organism evidence="3 4">
    <name type="scientific">Marinobacter vinifirmus</name>
    <dbReference type="NCBI Taxonomy" id="355591"/>
    <lineage>
        <taxon>Bacteria</taxon>
        <taxon>Pseudomonadati</taxon>
        <taxon>Pseudomonadota</taxon>
        <taxon>Gammaproteobacteria</taxon>
        <taxon>Pseudomonadales</taxon>
        <taxon>Marinobacteraceae</taxon>
        <taxon>Marinobacter</taxon>
    </lineage>
</organism>